<dbReference type="Gene3D" id="3.40.50.450">
    <property type="match status" value="1"/>
</dbReference>
<reference evidence="1" key="1">
    <citation type="journal article" date="2021" name="Proc. Natl. Acad. Sci. U.S.A.">
        <title>A Catalog of Tens of Thousands of Viruses from Human Metagenomes Reveals Hidden Associations with Chronic Diseases.</title>
        <authorList>
            <person name="Tisza M.J."/>
            <person name="Buck C.B."/>
        </authorList>
    </citation>
    <scope>NUCLEOTIDE SEQUENCE</scope>
    <source>
        <strain evidence="1">Ct9j27</strain>
    </source>
</reference>
<evidence type="ECO:0000313" key="1">
    <source>
        <dbReference type="EMBL" id="DAF90738.1"/>
    </source>
</evidence>
<accession>A0A8S5U8K5</accession>
<sequence length="146" mass="16495">MDPVEKAFDLIKRYALLAYLSNGECLSSDIKGKRVYLSGPITNVKNYKGLFMFAEELADFGEAKQIYNPAAQIPSSSSWEQAMHRCLSEITNYDTVIMLPGWNVSRGARLERDVALACGMHVVYFGKNKIIYGLYNSLKETLERLL</sequence>
<dbReference type="SUPFAM" id="SSF52309">
    <property type="entry name" value="N-(deoxy)ribosyltransferase-like"/>
    <property type="match status" value="1"/>
</dbReference>
<dbReference type="EMBL" id="BK016036">
    <property type="protein sequence ID" value="DAF90738.1"/>
    <property type="molecule type" value="Genomic_DNA"/>
</dbReference>
<dbReference type="Pfam" id="PF14359">
    <property type="entry name" value="DUF4406"/>
    <property type="match status" value="1"/>
</dbReference>
<protein>
    <submittedName>
        <fullName evidence="1">N-deoxyribosyltransferase</fullName>
    </submittedName>
</protein>
<name>A0A8S5U8K5_9CAUD</name>
<proteinExistence type="predicted"/>
<dbReference type="InterPro" id="IPR025518">
    <property type="entry name" value="DUF4406"/>
</dbReference>
<organism evidence="1">
    <name type="scientific">Siphoviridae sp. ct9j27</name>
    <dbReference type="NCBI Taxonomy" id="2825369"/>
    <lineage>
        <taxon>Viruses</taxon>
        <taxon>Duplodnaviria</taxon>
        <taxon>Heunggongvirae</taxon>
        <taxon>Uroviricota</taxon>
        <taxon>Caudoviricetes</taxon>
    </lineage>
</organism>